<dbReference type="STRING" id="572544.Ilyop_0769"/>
<reference evidence="1 2" key="1">
    <citation type="journal article" date="2010" name="Stand. Genomic Sci.">
        <title>Complete genome sequence of Ilyobacter polytropus type strain (CuHbu1).</title>
        <authorList>
            <person name="Sikorski J."/>
            <person name="Chertkov O."/>
            <person name="Lapidus A."/>
            <person name="Nolan M."/>
            <person name="Lucas S."/>
            <person name="Del Rio T.G."/>
            <person name="Tice H."/>
            <person name="Cheng J.F."/>
            <person name="Tapia R."/>
            <person name="Han C."/>
            <person name="Goodwin L."/>
            <person name="Pitluck S."/>
            <person name="Liolios K."/>
            <person name="Ivanova N."/>
            <person name="Mavromatis K."/>
            <person name="Mikhailova N."/>
            <person name="Pati A."/>
            <person name="Chen A."/>
            <person name="Palaniappan K."/>
            <person name="Land M."/>
            <person name="Hauser L."/>
            <person name="Chang Y.J."/>
            <person name="Jeffries C.D."/>
            <person name="Brambilla E."/>
            <person name="Yasawong M."/>
            <person name="Rohde M."/>
            <person name="Pukall R."/>
            <person name="Spring S."/>
            <person name="Goker M."/>
            <person name="Woyke T."/>
            <person name="Bristow J."/>
            <person name="Eisen J.A."/>
            <person name="Markowitz V."/>
            <person name="Hugenholtz P."/>
            <person name="Kyrpides N.C."/>
            <person name="Klenk H.P."/>
        </authorList>
    </citation>
    <scope>NUCLEOTIDE SEQUENCE [LARGE SCALE GENOMIC DNA]</scope>
    <source>
        <strain evidence="2">ATCC 51220 / DSM 2926 / LMG 16218 / CuHBu1</strain>
    </source>
</reference>
<dbReference type="EMBL" id="CP002281">
    <property type="protein sequence ID" value="ADO82555.1"/>
    <property type="molecule type" value="Genomic_DNA"/>
</dbReference>
<keyword evidence="2" id="KW-1185">Reference proteome</keyword>
<dbReference type="eggNOG" id="ENOG502ZQEG">
    <property type="taxonomic scope" value="Bacteria"/>
</dbReference>
<dbReference type="AlphaFoldDB" id="E3H774"/>
<gene>
    <name evidence="1" type="ordered locus">Ilyop_0769</name>
</gene>
<protein>
    <submittedName>
        <fullName evidence="1">Acidic periplasmic protein</fullName>
    </submittedName>
</protein>
<dbReference type="OrthoDB" id="336989at2"/>
<dbReference type="RefSeq" id="WP_013387225.1">
    <property type="nucleotide sequence ID" value="NC_014632.1"/>
</dbReference>
<evidence type="ECO:0000313" key="2">
    <source>
        <dbReference type="Proteomes" id="UP000006875"/>
    </source>
</evidence>
<name>E3H774_ILYPC</name>
<evidence type="ECO:0000313" key="1">
    <source>
        <dbReference type="EMBL" id="ADO82555.1"/>
    </source>
</evidence>
<proteinExistence type="predicted"/>
<accession>E3H774</accession>
<dbReference type="KEGG" id="ipo:Ilyop_0769"/>
<dbReference type="Proteomes" id="UP000006875">
    <property type="component" value="Chromosome"/>
</dbReference>
<organism evidence="1 2">
    <name type="scientific">Ilyobacter polytropus (strain ATCC 51220 / DSM 2926 / LMG 16218 / CuHBu1)</name>
    <dbReference type="NCBI Taxonomy" id="572544"/>
    <lineage>
        <taxon>Bacteria</taxon>
        <taxon>Fusobacteriati</taxon>
        <taxon>Fusobacteriota</taxon>
        <taxon>Fusobacteriia</taxon>
        <taxon>Fusobacteriales</taxon>
        <taxon>Fusobacteriaceae</taxon>
        <taxon>Ilyobacter</taxon>
    </lineage>
</organism>
<dbReference type="PROSITE" id="PS51257">
    <property type="entry name" value="PROKAR_LIPOPROTEIN"/>
    <property type="match status" value="1"/>
</dbReference>
<dbReference type="HOGENOM" id="CLU_2752372_0_0_0"/>
<sequence length="70" mass="8049">MKKLLIMLSILLFTACMNKQVEMGDPNLELKNGKLYYKEKLFTGTLTQKIPLTDKNIVEIPYKKGLITTE</sequence>